<organism evidence="2 3">
    <name type="scientific">Roseisolibacter agri</name>
    <dbReference type="NCBI Taxonomy" id="2014610"/>
    <lineage>
        <taxon>Bacteria</taxon>
        <taxon>Pseudomonadati</taxon>
        <taxon>Gemmatimonadota</taxon>
        <taxon>Gemmatimonadia</taxon>
        <taxon>Gemmatimonadales</taxon>
        <taxon>Gemmatimonadaceae</taxon>
        <taxon>Roseisolibacter</taxon>
    </lineage>
</organism>
<name>A0AA37QJG5_9BACT</name>
<evidence type="ECO:0008006" key="4">
    <source>
        <dbReference type="Google" id="ProtNLM"/>
    </source>
</evidence>
<sequence>MRRLSPILLACAAMLSAGCYRITVQSGAPAAATPAVNIPWAHGFVYGLVPPSPVNVSSQCQQGVATVVTQQSFINGLAQFLTWSLYSPQTITVTCATGPVRTSAISTQAPTVAVRADSAAVATREVQAKR</sequence>
<dbReference type="AlphaFoldDB" id="A0AA37QJG5"/>
<evidence type="ECO:0000256" key="1">
    <source>
        <dbReference type="SAM" id="SignalP"/>
    </source>
</evidence>
<dbReference type="PROSITE" id="PS51257">
    <property type="entry name" value="PROKAR_LIPOPROTEIN"/>
    <property type="match status" value="1"/>
</dbReference>
<accession>A0AA37QJG5</accession>
<dbReference type="InterPro" id="IPR010438">
    <property type="entry name" value="Lambda_Bor"/>
</dbReference>
<keyword evidence="3" id="KW-1185">Reference proteome</keyword>
<reference evidence="2" key="1">
    <citation type="submission" date="2022-08" db="EMBL/GenBank/DDBJ databases">
        <title>Draft genome sequencing of Roseisolibacter agri AW1220.</title>
        <authorList>
            <person name="Tobiishi Y."/>
            <person name="Tonouchi A."/>
        </authorList>
    </citation>
    <scope>NUCLEOTIDE SEQUENCE</scope>
    <source>
        <strain evidence="2">AW1220</strain>
    </source>
</reference>
<feature type="chain" id="PRO_5041293103" description="Bor protein" evidence="1">
    <location>
        <begin position="22"/>
        <end position="130"/>
    </location>
</feature>
<protein>
    <recommendedName>
        <fullName evidence="4">Bor protein</fullName>
    </recommendedName>
</protein>
<keyword evidence="1" id="KW-0732">Signal</keyword>
<proteinExistence type="predicted"/>
<feature type="signal peptide" evidence="1">
    <location>
        <begin position="1"/>
        <end position="21"/>
    </location>
</feature>
<gene>
    <name evidence="2" type="ORF">rosag_45360</name>
</gene>
<evidence type="ECO:0000313" key="2">
    <source>
        <dbReference type="EMBL" id="GLC28023.1"/>
    </source>
</evidence>
<evidence type="ECO:0000313" key="3">
    <source>
        <dbReference type="Proteomes" id="UP001161325"/>
    </source>
</evidence>
<comment type="caution">
    <text evidence="2">The sequence shown here is derived from an EMBL/GenBank/DDBJ whole genome shotgun (WGS) entry which is preliminary data.</text>
</comment>
<dbReference type="Proteomes" id="UP001161325">
    <property type="component" value="Unassembled WGS sequence"/>
</dbReference>
<dbReference type="RefSeq" id="WP_284352449.1">
    <property type="nucleotide sequence ID" value="NZ_BRXS01000007.1"/>
</dbReference>
<dbReference type="EMBL" id="BRXS01000007">
    <property type="protein sequence ID" value="GLC28023.1"/>
    <property type="molecule type" value="Genomic_DNA"/>
</dbReference>
<dbReference type="Pfam" id="PF06291">
    <property type="entry name" value="Lambda_Bor"/>
    <property type="match status" value="1"/>
</dbReference>